<evidence type="ECO:0000259" key="1">
    <source>
        <dbReference type="Pfam" id="PF13649"/>
    </source>
</evidence>
<dbReference type="GO" id="GO:0032259">
    <property type="term" value="P:methylation"/>
    <property type="evidence" value="ECO:0007669"/>
    <property type="project" value="UniProtKB-KW"/>
</dbReference>
<keyword evidence="2" id="KW-0489">Methyltransferase</keyword>
<dbReference type="Proteomes" id="UP001055337">
    <property type="component" value="Chromosome"/>
</dbReference>
<evidence type="ECO:0000313" key="2">
    <source>
        <dbReference type="EMBL" id="ULN41965.1"/>
    </source>
</evidence>
<keyword evidence="3" id="KW-1185">Reference proteome</keyword>
<evidence type="ECO:0000313" key="3">
    <source>
        <dbReference type="Proteomes" id="UP001055337"/>
    </source>
</evidence>
<gene>
    <name evidence="2" type="ORF">MI149_02155</name>
</gene>
<proteinExistence type="predicted"/>
<feature type="domain" description="Methyltransferase" evidence="1">
    <location>
        <begin position="50"/>
        <end position="144"/>
    </location>
</feature>
<organism evidence="2 3">
    <name type="scientific">Mycolicibacterium crocinum</name>
    <dbReference type="NCBI Taxonomy" id="388459"/>
    <lineage>
        <taxon>Bacteria</taxon>
        <taxon>Bacillati</taxon>
        <taxon>Actinomycetota</taxon>
        <taxon>Actinomycetes</taxon>
        <taxon>Mycobacteriales</taxon>
        <taxon>Mycobacteriaceae</taxon>
        <taxon>Mycolicibacterium</taxon>
    </lineage>
</organism>
<dbReference type="PANTHER" id="PTHR43591:SF109">
    <property type="entry name" value="METHYLTRANSFERASE TYPE 11 DOMAIN-CONTAINING PROTEIN"/>
    <property type="match status" value="1"/>
</dbReference>
<accession>A0ABY3TLZ3</accession>
<dbReference type="InterPro" id="IPR029063">
    <property type="entry name" value="SAM-dependent_MTases_sf"/>
</dbReference>
<dbReference type="GO" id="GO:0008168">
    <property type="term" value="F:methyltransferase activity"/>
    <property type="evidence" value="ECO:0007669"/>
    <property type="project" value="UniProtKB-KW"/>
</dbReference>
<dbReference type="RefSeq" id="WP_240178457.1">
    <property type="nucleotide sequence ID" value="NZ_CP092362.2"/>
</dbReference>
<reference evidence="2" key="1">
    <citation type="submission" date="2022-08" db="EMBL/GenBank/DDBJ databases">
        <title>Whole genome sequencing of non-tuberculosis mycobacteria type-strains.</title>
        <authorList>
            <person name="Igarashi Y."/>
            <person name="Osugi A."/>
            <person name="Mitarai S."/>
        </authorList>
    </citation>
    <scope>NUCLEOTIDE SEQUENCE</scope>
    <source>
        <strain evidence="2">JCM 16369</strain>
    </source>
</reference>
<sequence>MRVHHHRNLPGVFAGRGSRIYDRTARTLLRGLYARIADDLVDVLPDGADVLDVGTGPGVLISELARRRPDLHLVGVDLSADMVSAAQRNLSEFGGRATAQHGDVVDLPFAAGTFDLVVSSFSSHHWDDPAAAVPELARVLRPGGRLYVYDFGFAPFDVITETARSRGVFGSSPVRTSRIRTGVIFPRRCTRQVLTA</sequence>
<keyword evidence="2" id="KW-0808">Transferase</keyword>
<name>A0ABY3TLZ3_9MYCO</name>
<dbReference type="InterPro" id="IPR041698">
    <property type="entry name" value="Methyltransf_25"/>
</dbReference>
<dbReference type="Gene3D" id="3.40.50.150">
    <property type="entry name" value="Vaccinia Virus protein VP39"/>
    <property type="match status" value="1"/>
</dbReference>
<dbReference type="PANTHER" id="PTHR43591">
    <property type="entry name" value="METHYLTRANSFERASE"/>
    <property type="match status" value="1"/>
</dbReference>
<dbReference type="EMBL" id="CP092362">
    <property type="protein sequence ID" value="ULN41965.1"/>
    <property type="molecule type" value="Genomic_DNA"/>
</dbReference>
<dbReference type="CDD" id="cd02440">
    <property type="entry name" value="AdoMet_MTases"/>
    <property type="match status" value="1"/>
</dbReference>
<dbReference type="Pfam" id="PF13649">
    <property type="entry name" value="Methyltransf_25"/>
    <property type="match status" value="1"/>
</dbReference>
<dbReference type="SUPFAM" id="SSF53335">
    <property type="entry name" value="S-adenosyl-L-methionine-dependent methyltransferases"/>
    <property type="match status" value="1"/>
</dbReference>
<protein>
    <submittedName>
        <fullName evidence="2">Class I SAM-dependent methyltransferase</fullName>
    </submittedName>
</protein>